<keyword evidence="4" id="KW-1185">Reference proteome</keyword>
<evidence type="ECO:0000259" key="2">
    <source>
        <dbReference type="SMART" id="SM00867"/>
    </source>
</evidence>
<protein>
    <submittedName>
        <fullName evidence="3">Polyisoprenoid-binding protein</fullName>
    </submittedName>
</protein>
<dbReference type="InterPro" id="IPR007372">
    <property type="entry name" value="Lipid/polyisoprenoid-bd_YceI"/>
</dbReference>
<feature type="chain" id="PRO_5012157936" evidence="1">
    <location>
        <begin position="17"/>
        <end position="197"/>
    </location>
</feature>
<organism evidence="3 4">
    <name type="scientific">Flavilitoribacter nigricans (strain ATCC 23147 / DSM 23189 / NBRC 102662 / NCIMB 1420 / SS-2)</name>
    <name type="common">Lewinella nigricans</name>
    <dbReference type="NCBI Taxonomy" id="1122177"/>
    <lineage>
        <taxon>Bacteria</taxon>
        <taxon>Pseudomonadati</taxon>
        <taxon>Bacteroidota</taxon>
        <taxon>Saprospiria</taxon>
        <taxon>Saprospirales</taxon>
        <taxon>Lewinellaceae</taxon>
        <taxon>Flavilitoribacter</taxon>
    </lineage>
</organism>
<comment type="caution">
    <text evidence="3">The sequence shown here is derived from an EMBL/GenBank/DDBJ whole genome shotgun (WGS) entry which is preliminary data.</text>
</comment>
<accession>A0A2D0NED6</accession>
<evidence type="ECO:0000313" key="3">
    <source>
        <dbReference type="EMBL" id="PHN06861.1"/>
    </source>
</evidence>
<evidence type="ECO:0000256" key="1">
    <source>
        <dbReference type="SAM" id="SignalP"/>
    </source>
</evidence>
<dbReference type="AlphaFoldDB" id="A0A2D0NED6"/>
<dbReference type="SUPFAM" id="SSF101874">
    <property type="entry name" value="YceI-like"/>
    <property type="match status" value="1"/>
</dbReference>
<gene>
    <name evidence="3" type="ORF">CRP01_10840</name>
</gene>
<dbReference type="InterPro" id="IPR036761">
    <property type="entry name" value="TTHA0802/YceI-like_sf"/>
</dbReference>
<dbReference type="PANTHER" id="PTHR34406:SF1">
    <property type="entry name" value="PROTEIN YCEI"/>
    <property type="match status" value="1"/>
</dbReference>
<evidence type="ECO:0000313" key="4">
    <source>
        <dbReference type="Proteomes" id="UP000223913"/>
    </source>
</evidence>
<feature type="domain" description="Lipid/polyisoprenoid-binding YceI-like" evidence="2">
    <location>
        <begin position="26"/>
        <end position="193"/>
    </location>
</feature>
<dbReference type="Proteomes" id="UP000223913">
    <property type="component" value="Unassembled WGS sequence"/>
</dbReference>
<sequence>MFVVLLAAAGFLSAFTVVEYTAVAPTWQVDKGHSSVAFSVRHFFASVIGTFDEFDGTVTFDPEDLEGSSIDFSIKVASVNTKNERRDNHLQSADFFNAEEWPEMTFKSSNITKSGDQYLAKGEMTIRDVTKEVEIPIQFLGQMEHPRRAGSYIGGFATEFTIDRNEYGVGTGNYAATATIGGEVKVTINLEVNRSDS</sequence>
<dbReference type="Pfam" id="PF04264">
    <property type="entry name" value="YceI"/>
    <property type="match status" value="1"/>
</dbReference>
<dbReference type="SMART" id="SM00867">
    <property type="entry name" value="YceI"/>
    <property type="match status" value="1"/>
</dbReference>
<reference evidence="3 4" key="1">
    <citation type="submission" date="2017-10" db="EMBL/GenBank/DDBJ databases">
        <title>The draft genome sequence of Lewinella nigricans NBRC 102662.</title>
        <authorList>
            <person name="Wang K."/>
        </authorList>
    </citation>
    <scope>NUCLEOTIDE SEQUENCE [LARGE SCALE GENOMIC DNA]</scope>
    <source>
        <strain evidence="3 4">NBRC 102662</strain>
    </source>
</reference>
<proteinExistence type="predicted"/>
<dbReference type="Gene3D" id="2.40.128.110">
    <property type="entry name" value="Lipid/polyisoprenoid-binding, YceI-like"/>
    <property type="match status" value="1"/>
</dbReference>
<dbReference type="OrthoDB" id="9811006at2"/>
<dbReference type="PANTHER" id="PTHR34406">
    <property type="entry name" value="PROTEIN YCEI"/>
    <property type="match status" value="1"/>
</dbReference>
<name>A0A2D0NED6_FLAN2</name>
<keyword evidence="1" id="KW-0732">Signal</keyword>
<dbReference type="EMBL" id="PDUD01000017">
    <property type="protein sequence ID" value="PHN06861.1"/>
    <property type="molecule type" value="Genomic_DNA"/>
</dbReference>
<feature type="signal peptide" evidence="1">
    <location>
        <begin position="1"/>
        <end position="16"/>
    </location>
</feature>